<evidence type="ECO:0000313" key="1">
    <source>
        <dbReference type="EMBL" id="ADZ83737.1"/>
    </source>
</evidence>
<dbReference type="STRING" id="642492.Clole_2023"/>
<gene>
    <name evidence="1" type="ordered locus">Clole_2023</name>
</gene>
<organism evidence="1 2">
    <name type="scientific">Cellulosilyticum lentocellum (strain ATCC 49066 / DSM 5427 / NCIMB 11756 / RHM5)</name>
    <name type="common">Clostridium lentocellum</name>
    <dbReference type="NCBI Taxonomy" id="642492"/>
    <lineage>
        <taxon>Bacteria</taxon>
        <taxon>Bacillati</taxon>
        <taxon>Bacillota</taxon>
        <taxon>Clostridia</taxon>
        <taxon>Lachnospirales</taxon>
        <taxon>Cellulosilyticaceae</taxon>
        <taxon>Cellulosilyticum</taxon>
    </lineage>
</organism>
<keyword evidence="2" id="KW-1185">Reference proteome</keyword>
<protein>
    <submittedName>
        <fullName evidence="1">Uncharacterized protein</fullName>
    </submittedName>
</protein>
<dbReference type="KEGG" id="cle:Clole_2023"/>
<accession>F2JPS7</accession>
<sequence length="56" mass="6408">MKSGETMCYYRARGGEKSIYVTMLYDKNQLRGSIIQNYNPQILKPTTSLKKDCLSA</sequence>
<name>F2JPS7_CELLD</name>
<reference evidence="1 2" key="1">
    <citation type="journal article" date="2011" name="J. Bacteriol.">
        <title>Complete genome sequence of the cellulose-degrading bacterium Cellulosilyticum lentocellum.</title>
        <authorList>
            <consortium name="US DOE Joint Genome Institute"/>
            <person name="Miller D.A."/>
            <person name="Suen G."/>
            <person name="Bruce D."/>
            <person name="Copeland A."/>
            <person name="Cheng J.F."/>
            <person name="Detter C."/>
            <person name="Goodwin L.A."/>
            <person name="Han C.S."/>
            <person name="Hauser L.J."/>
            <person name="Land M.L."/>
            <person name="Lapidus A."/>
            <person name="Lucas S."/>
            <person name="Meincke L."/>
            <person name="Pitluck S."/>
            <person name="Tapia R."/>
            <person name="Teshima H."/>
            <person name="Woyke T."/>
            <person name="Fox B.G."/>
            <person name="Angert E.R."/>
            <person name="Currie C.R."/>
        </authorList>
    </citation>
    <scope>NUCLEOTIDE SEQUENCE [LARGE SCALE GENOMIC DNA]</scope>
    <source>
        <strain evidence="2">ATCC 49066 / DSM 5427 / NCIMB 11756 / RHM5</strain>
    </source>
</reference>
<dbReference type="Proteomes" id="UP000008467">
    <property type="component" value="Chromosome"/>
</dbReference>
<dbReference type="HOGENOM" id="CLU_3005748_0_0_9"/>
<dbReference type="RefSeq" id="WP_013657031.1">
    <property type="nucleotide sequence ID" value="NC_015275.1"/>
</dbReference>
<dbReference type="AlphaFoldDB" id="F2JPS7"/>
<proteinExistence type="predicted"/>
<evidence type="ECO:0000313" key="2">
    <source>
        <dbReference type="Proteomes" id="UP000008467"/>
    </source>
</evidence>
<dbReference type="EMBL" id="CP002582">
    <property type="protein sequence ID" value="ADZ83737.1"/>
    <property type="molecule type" value="Genomic_DNA"/>
</dbReference>